<evidence type="ECO:0000256" key="6">
    <source>
        <dbReference type="ARBA" id="ARBA00022847"/>
    </source>
</evidence>
<name>A0A3Q9C673_9ACTN</name>
<keyword evidence="8 11" id="KW-0472">Membrane</keyword>
<feature type="transmembrane region" description="Helical" evidence="11">
    <location>
        <begin position="183"/>
        <end position="205"/>
    </location>
</feature>
<feature type="transmembrane region" description="Helical" evidence="11">
    <location>
        <begin position="479"/>
        <end position="501"/>
    </location>
</feature>
<evidence type="ECO:0000256" key="11">
    <source>
        <dbReference type="SAM" id="Phobius"/>
    </source>
</evidence>
<feature type="transmembrane region" description="Helical" evidence="11">
    <location>
        <begin position="142"/>
        <end position="162"/>
    </location>
</feature>
<evidence type="ECO:0000256" key="4">
    <source>
        <dbReference type="ARBA" id="ARBA00022475"/>
    </source>
</evidence>
<dbReference type="EMBL" id="CP034463">
    <property type="protein sequence ID" value="AZP22906.1"/>
    <property type="molecule type" value="Genomic_DNA"/>
</dbReference>
<comment type="similarity">
    <text evidence="2 9">Belongs to the sodium:solute symporter (SSF) (TC 2.A.21) family.</text>
</comment>
<dbReference type="PANTHER" id="PTHR48086">
    <property type="entry name" value="SODIUM/PROLINE SYMPORTER-RELATED"/>
    <property type="match status" value="1"/>
</dbReference>
<keyword evidence="4" id="KW-1003">Cell membrane</keyword>
<gene>
    <name evidence="12" type="ORF">EJC51_46910</name>
</gene>
<evidence type="ECO:0000256" key="7">
    <source>
        <dbReference type="ARBA" id="ARBA00022989"/>
    </source>
</evidence>
<organism evidence="12 13">
    <name type="scientific">Streptomyces aquilus</name>
    <dbReference type="NCBI Taxonomy" id="2548456"/>
    <lineage>
        <taxon>Bacteria</taxon>
        <taxon>Bacillati</taxon>
        <taxon>Actinomycetota</taxon>
        <taxon>Actinomycetes</taxon>
        <taxon>Kitasatosporales</taxon>
        <taxon>Streptomycetaceae</taxon>
        <taxon>Streptomyces</taxon>
    </lineage>
</organism>
<evidence type="ECO:0000256" key="5">
    <source>
        <dbReference type="ARBA" id="ARBA00022692"/>
    </source>
</evidence>
<dbReference type="KEGG" id="saqu:EJC51_46910"/>
<dbReference type="Proteomes" id="UP000280197">
    <property type="component" value="Chromosome"/>
</dbReference>
<dbReference type="PANTHER" id="PTHR48086:SF6">
    <property type="entry name" value="CATION_ACETATE SYMPORTER ACTP"/>
    <property type="match status" value="1"/>
</dbReference>
<dbReference type="InterPro" id="IPR050277">
    <property type="entry name" value="Sodium:Solute_Symporter"/>
</dbReference>
<dbReference type="GO" id="GO:0015123">
    <property type="term" value="F:acetate transmembrane transporter activity"/>
    <property type="evidence" value="ECO:0007669"/>
    <property type="project" value="TreeGrafter"/>
</dbReference>
<feature type="transmembrane region" description="Helical" evidence="11">
    <location>
        <begin position="309"/>
        <end position="327"/>
    </location>
</feature>
<feature type="transmembrane region" description="Helical" evidence="11">
    <location>
        <begin position="114"/>
        <end position="136"/>
    </location>
</feature>
<sequence length="596" mass="61342">MVVRPHAPPPRRSTRRLDATSCRTRAPIASSAGLGSSHVPMAVLIAGETEMTELSLAVGFTSVSGGSDERAMVLTAFMAFIVLSLLLCILAGPEGDTTADFYTGNRSLTPVQNALALTGDYISAATLLGVSGLVAVAGYDGISLAVSSCLAVGVFLLLAGPLRNAGRYTLGDILALRSPGSSSRIAAATATLAVCVPFLVLQLAGAGSATALLLGLTSLGAEQVCTAFVGVLMIGYTVLGGMRGTSLVQIVKVAVVFTTMVLLALLVLRHHDFDLGALLTAAEQGSGLHGRYFEPGQALSDGAAGRLDFLSLQLSVVLGGACMPHVLMRINSATDSATARRATRYAIAIMTAFFLCVVIAGLGAAGVVGGQKIRALDSSGQMALLLLAGELEAGTSGLAGNVLYTAVACSVFVTVLAVVAGIALSAAAALAHDLHAHAARRGRMSERREVRSARWAVGAVGGLCIFVAVMAQGRNFQSLTHLALTLAASTVLPACLYGLFWSKYNRTGLLWTVYGGVLCTTALYVCSLSFSGTPTSLLPGQDFHLVGLQSTAVMAIPAGFLLGWMGSAAGQRAQPMEGAGTDLRWRERVLVGAREE</sequence>
<dbReference type="InterPro" id="IPR001734">
    <property type="entry name" value="Na/solute_symporter"/>
</dbReference>
<dbReference type="GO" id="GO:0015293">
    <property type="term" value="F:symporter activity"/>
    <property type="evidence" value="ECO:0007669"/>
    <property type="project" value="UniProtKB-KW"/>
</dbReference>
<evidence type="ECO:0000313" key="13">
    <source>
        <dbReference type="Proteomes" id="UP000280197"/>
    </source>
</evidence>
<dbReference type="Gene3D" id="1.20.1730.10">
    <property type="entry name" value="Sodium/glucose cotransporter"/>
    <property type="match status" value="1"/>
</dbReference>
<evidence type="ECO:0000256" key="2">
    <source>
        <dbReference type="ARBA" id="ARBA00006434"/>
    </source>
</evidence>
<dbReference type="CDD" id="cd11480">
    <property type="entry name" value="SLC5sbd_u4"/>
    <property type="match status" value="1"/>
</dbReference>
<keyword evidence="3" id="KW-0813">Transport</keyword>
<keyword evidence="5 11" id="KW-0812">Transmembrane</keyword>
<feature type="transmembrane region" description="Helical" evidence="11">
    <location>
        <begin position="452"/>
        <end position="473"/>
    </location>
</feature>
<feature type="transmembrane region" description="Helical" evidence="11">
    <location>
        <begin position="211"/>
        <end position="238"/>
    </location>
</feature>
<keyword evidence="7 11" id="KW-1133">Transmembrane helix</keyword>
<feature type="transmembrane region" description="Helical" evidence="11">
    <location>
        <begin position="402"/>
        <end position="431"/>
    </location>
</feature>
<dbReference type="InterPro" id="IPR038377">
    <property type="entry name" value="Na/Glc_symporter_sf"/>
</dbReference>
<evidence type="ECO:0000256" key="1">
    <source>
        <dbReference type="ARBA" id="ARBA00004651"/>
    </source>
</evidence>
<accession>A0A3Q9C673</accession>
<feature type="transmembrane region" description="Helical" evidence="11">
    <location>
        <begin position="543"/>
        <end position="564"/>
    </location>
</feature>
<feature type="transmembrane region" description="Helical" evidence="11">
    <location>
        <begin position="508"/>
        <end position="531"/>
    </location>
</feature>
<keyword evidence="13" id="KW-1185">Reference proteome</keyword>
<feature type="region of interest" description="Disordered" evidence="10">
    <location>
        <begin position="1"/>
        <end position="20"/>
    </location>
</feature>
<evidence type="ECO:0000256" key="8">
    <source>
        <dbReference type="ARBA" id="ARBA00023136"/>
    </source>
</evidence>
<feature type="transmembrane region" description="Helical" evidence="11">
    <location>
        <begin position="71"/>
        <end position="93"/>
    </location>
</feature>
<reference evidence="12 13" key="1">
    <citation type="submission" date="2018-12" db="EMBL/GenBank/DDBJ databases">
        <authorList>
            <person name="Li K."/>
        </authorList>
    </citation>
    <scope>NUCLEOTIDE SEQUENCE [LARGE SCALE GENOMIC DNA]</scope>
    <source>
        <strain evidence="13">CR22</strain>
    </source>
</reference>
<evidence type="ECO:0000256" key="3">
    <source>
        <dbReference type="ARBA" id="ARBA00022448"/>
    </source>
</evidence>
<keyword evidence="6" id="KW-0769">Symport</keyword>
<feature type="transmembrane region" description="Helical" evidence="11">
    <location>
        <begin position="347"/>
        <end position="368"/>
    </location>
</feature>
<proteinExistence type="inferred from homology"/>
<dbReference type="AlphaFoldDB" id="A0A3Q9C673"/>
<dbReference type="GO" id="GO:0005886">
    <property type="term" value="C:plasma membrane"/>
    <property type="evidence" value="ECO:0007669"/>
    <property type="project" value="UniProtKB-SubCell"/>
</dbReference>
<feature type="transmembrane region" description="Helical" evidence="11">
    <location>
        <begin position="250"/>
        <end position="268"/>
    </location>
</feature>
<protein>
    <submittedName>
        <fullName evidence="12">Cation acetate symporter</fullName>
    </submittedName>
</protein>
<feature type="compositionally biased region" description="Pro residues" evidence="10">
    <location>
        <begin position="1"/>
        <end position="11"/>
    </location>
</feature>
<evidence type="ECO:0000256" key="10">
    <source>
        <dbReference type="SAM" id="MobiDB-lite"/>
    </source>
</evidence>
<comment type="subcellular location">
    <subcellularLocation>
        <location evidence="1">Cell membrane</location>
        <topology evidence="1">Multi-pass membrane protein</topology>
    </subcellularLocation>
</comment>
<dbReference type="GO" id="GO:0006847">
    <property type="term" value="P:plasma membrane acetate transport"/>
    <property type="evidence" value="ECO:0007669"/>
    <property type="project" value="TreeGrafter"/>
</dbReference>
<evidence type="ECO:0000256" key="9">
    <source>
        <dbReference type="RuleBase" id="RU362091"/>
    </source>
</evidence>
<dbReference type="Pfam" id="PF00474">
    <property type="entry name" value="SSF"/>
    <property type="match status" value="1"/>
</dbReference>
<dbReference type="PROSITE" id="PS50283">
    <property type="entry name" value="NA_SOLUT_SYMP_3"/>
    <property type="match status" value="1"/>
</dbReference>
<evidence type="ECO:0000313" key="12">
    <source>
        <dbReference type="EMBL" id="AZP22906.1"/>
    </source>
</evidence>